<keyword evidence="3" id="KW-1185">Reference proteome</keyword>
<feature type="coiled-coil region" evidence="1">
    <location>
        <begin position="212"/>
        <end position="253"/>
    </location>
</feature>
<dbReference type="EMBL" id="JBHRSZ010000002">
    <property type="protein sequence ID" value="MFC3150506.1"/>
    <property type="molecule type" value="Genomic_DNA"/>
</dbReference>
<sequence length="558" mass="61331">MKGMIRWSGIGIAAVFVVLAFFLLEPLLKLVIEQAGTRTLSTKVTLDSVNVGWSDSSLSLRGLEIADKDQPMRNQLEVDVIALQINALDALSGHLVSDLARLNGIRFNTARTTSGAVDDIVTLGNVDEKVSSASKSLSLPGLDLPDMDELVSKENSLTYQRYQALREYIDANKASFKQRIEALKDEKKIEDYKARFKEIKKAKGFMGKLQAVSQAKELKKDIDKDLKEIKRIKKDFRRSVAEIKRRVEELKKSPQQEADHLLSKVGVEGGTQQVADVLFGPELKGYLQQLKEFTASDDSAKEKVAEIPTPERGKGIFVSFAEEQKLPLVWFKLAQISGDFNGLGVPFRFKGEATHLTDDQVLTNKPTAVALDLLNDQVDSAKLGVILDTRNAQKISIDSQIKGYQVADKALSGDFNLKKALADVTAAIQVKDNQLSGDINMAMSDVDLTSTGELFETYPSAKEALTSVKSLTADAKLAGSLDQPDVTITSNLDKVLSKVLNKALEGQIAVYKEELTERLNDMLQKEMKNVDGMQTDYLSLSDEIAGTEGVLDGLLDDL</sequence>
<gene>
    <name evidence="2" type="ORF">ACFOEK_05680</name>
</gene>
<dbReference type="Proteomes" id="UP001595476">
    <property type="component" value="Unassembled WGS sequence"/>
</dbReference>
<keyword evidence="1" id="KW-0175">Coiled coil</keyword>
<evidence type="ECO:0000313" key="2">
    <source>
        <dbReference type="EMBL" id="MFC3150506.1"/>
    </source>
</evidence>
<organism evidence="2 3">
    <name type="scientific">Litoribrevibacter euphylliae</name>
    <dbReference type="NCBI Taxonomy" id="1834034"/>
    <lineage>
        <taxon>Bacteria</taxon>
        <taxon>Pseudomonadati</taxon>
        <taxon>Pseudomonadota</taxon>
        <taxon>Gammaproteobacteria</taxon>
        <taxon>Oceanospirillales</taxon>
        <taxon>Oceanospirillaceae</taxon>
        <taxon>Litoribrevibacter</taxon>
    </lineage>
</organism>
<dbReference type="RefSeq" id="WP_386717418.1">
    <property type="nucleotide sequence ID" value="NZ_JBHRSZ010000002.1"/>
</dbReference>
<evidence type="ECO:0000256" key="1">
    <source>
        <dbReference type="SAM" id="Coils"/>
    </source>
</evidence>
<name>A0ABV7HG45_9GAMM</name>
<proteinExistence type="predicted"/>
<dbReference type="InterPro" id="IPR019934">
    <property type="entry name" value="CHP03545"/>
</dbReference>
<reference evidence="3" key="1">
    <citation type="journal article" date="2019" name="Int. J. Syst. Evol. Microbiol.">
        <title>The Global Catalogue of Microorganisms (GCM) 10K type strain sequencing project: providing services to taxonomists for standard genome sequencing and annotation.</title>
        <authorList>
            <consortium name="The Broad Institute Genomics Platform"/>
            <consortium name="The Broad Institute Genome Sequencing Center for Infectious Disease"/>
            <person name="Wu L."/>
            <person name="Ma J."/>
        </authorList>
    </citation>
    <scope>NUCLEOTIDE SEQUENCE [LARGE SCALE GENOMIC DNA]</scope>
    <source>
        <strain evidence="3">KCTC 52438</strain>
    </source>
</reference>
<evidence type="ECO:0000313" key="3">
    <source>
        <dbReference type="Proteomes" id="UP001595476"/>
    </source>
</evidence>
<dbReference type="NCBIfam" id="TIGR03545">
    <property type="entry name" value="TIGR03545 family protein"/>
    <property type="match status" value="1"/>
</dbReference>
<comment type="caution">
    <text evidence="2">The sequence shown here is derived from an EMBL/GenBank/DDBJ whole genome shotgun (WGS) entry which is preliminary data.</text>
</comment>
<protein>
    <submittedName>
        <fullName evidence="2">TIGR03545 family protein</fullName>
    </submittedName>
</protein>
<accession>A0ABV7HG45</accession>